<dbReference type="Proteomes" id="UP000601099">
    <property type="component" value="Unassembled WGS sequence"/>
</dbReference>
<name>A0ABS0L845_9BACT</name>
<feature type="region of interest" description="Disordered" evidence="1">
    <location>
        <begin position="1"/>
        <end position="96"/>
    </location>
</feature>
<accession>A0ABS0L845</accession>
<evidence type="ECO:0000313" key="2">
    <source>
        <dbReference type="EMBL" id="MBG8556295.1"/>
    </source>
</evidence>
<dbReference type="RefSeq" id="WP_196957314.1">
    <property type="nucleotide sequence ID" value="NZ_JADWYK010000023.1"/>
</dbReference>
<sequence>MATTNKAAADTATAKELSTKPKRVFFPPASSEPEEPESVPLPAEPVATAPSPQPTTTPARKVPGAESSSARPAAATPIGAVGKKRGPKPSAEPLEHLTVKVKSEYVQKIDSMMEDAPRHVLKQDLVDFMLADFFRRHQTLPAALLAKPKPEKKPTR</sequence>
<evidence type="ECO:0008006" key="4">
    <source>
        <dbReference type="Google" id="ProtNLM"/>
    </source>
</evidence>
<comment type="caution">
    <text evidence="2">The sequence shown here is derived from an EMBL/GenBank/DDBJ whole genome shotgun (WGS) entry which is preliminary data.</text>
</comment>
<gene>
    <name evidence="2" type="ORF">I5L79_22305</name>
</gene>
<dbReference type="EMBL" id="JADWYK010000023">
    <property type="protein sequence ID" value="MBG8556295.1"/>
    <property type="molecule type" value="Genomic_DNA"/>
</dbReference>
<keyword evidence="3" id="KW-1185">Reference proteome</keyword>
<evidence type="ECO:0000313" key="3">
    <source>
        <dbReference type="Proteomes" id="UP000601099"/>
    </source>
</evidence>
<feature type="compositionally biased region" description="Low complexity" evidence="1">
    <location>
        <begin position="1"/>
        <end position="14"/>
    </location>
</feature>
<reference evidence="2 3" key="1">
    <citation type="submission" date="2020-11" db="EMBL/GenBank/DDBJ databases">
        <title>Hymenobacter sp.</title>
        <authorList>
            <person name="Kim M.K."/>
        </authorList>
    </citation>
    <scope>NUCLEOTIDE SEQUENCE [LARGE SCALE GENOMIC DNA]</scope>
    <source>
        <strain evidence="2 3">BT594</strain>
    </source>
</reference>
<proteinExistence type="predicted"/>
<evidence type="ECO:0000256" key="1">
    <source>
        <dbReference type="SAM" id="MobiDB-lite"/>
    </source>
</evidence>
<feature type="compositionally biased region" description="Low complexity" evidence="1">
    <location>
        <begin position="38"/>
        <end position="59"/>
    </location>
</feature>
<protein>
    <recommendedName>
        <fullName evidence="4">DUF3408 domain-containing protein</fullName>
    </recommendedName>
</protein>
<organism evidence="2 3">
    <name type="scientific">Hymenobacter guriensis</name>
    <dbReference type="NCBI Taxonomy" id="2793065"/>
    <lineage>
        <taxon>Bacteria</taxon>
        <taxon>Pseudomonadati</taxon>
        <taxon>Bacteroidota</taxon>
        <taxon>Cytophagia</taxon>
        <taxon>Cytophagales</taxon>
        <taxon>Hymenobacteraceae</taxon>
        <taxon>Hymenobacter</taxon>
    </lineage>
</organism>